<proteinExistence type="predicted"/>
<keyword evidence="2" id="KW-0472">Membrane</keyword>
<gene>
    <name evidence="3" type="ORF">SAMN06297144_0441</name>
</gene>
<feature type="transmembrane region" description="Helical" evidence="2">
    <location>
        <begin position="69"/>
        <end position="87"/>
    </location>
</feature>
<sequence>MFDVARTILHRPRALGFACAVAAVLLGLVYMAIAGAPTRYLIINAGALVIGCATLPLLDLAVAGGSRSLGGIVVAMAAALLATAILGPQVEGAARWVDLGGFVVQPSLVLLPVMLVAFARTRTTLATGGIVAAAAALALQPDRAMAAMLVVALVTLALLRRDRNVLIGLAAASIGLTVTLERADALPAVPYVDQILYSSFNVHLAAGLAVLTGTVLLVVPALSGWRRDPDCRVDYAVFGAVWFVAILAAALGNYPTPIVGYGGSAIIGYMMSLVALPRHAGSPAAETTASSRGSDPTTPGGHLRVGLG</sequence>
<feature type="transmembrane region" description="Helical" evidence="2">
    <location>
        <begin position="203"/>
        <end position="223"/>
    </location>
</feature>
<feature type="transmembrane region" description="Helical" evidence="2">
    <location>
        <begin position="14"/>
        <end position="33"/>
    </location>
</feature>
<feature type="transmembrane region" description="Helical" evidence="2">
    <location>
        <begin position="258"/>
        <end position="276"/>
    </location>
</feature>
<dbReference type="EMBL" id="OBMI01000001">
    <property type="protein sequence ID" value="SOB79229.1"/>
    <property type="molecule type" value="Genomic_DNA"/>
</dbReference>
<keyword evidence="4" id="KW-1185">Reference proteome</keyword>
<feature type="transmembrane region" description="Helical" evidence="2">
    <location>
        <begin position="125"/>
        <end position="158"/>
    </location>
</feature>
<feature type="transmembrane region" description="Helical" evidence="2">
    <location>
        <begin position="40"/>
        <end position="63"/>
    </location>
</feature>
<feature type="transmembrane region" description="Helical" evidence="2">
    <location>
        <begin position="165"/>
        <end position="183"/>
    </location>
</feature>
<evidence type="ECO:0000313" key="4">
    <source>
        <dbReference type="Proteomes" id="UP000219494"/>
    </source>
</evidence>
<dbReference type="RefSeq" id="WP_097062366.1">
    <property type="nucleotide sequence ID" value="NZ_OBMI01000001.1"/>
</dbReference>
<dbReference type="OrthoDB" id="5520726at2"/>
<dbReference type="Proteomes" id="UP000219494">
    <property type="component" value="Unassembled WGS sequence"/>
</dbReference>
<organism evidence="3 4">
    <name type="scientific">Sphingomonas guangdongensis</name>
    <dbReference type="NCBI Taxonomy" id="1141890"/>
    <lineage>
        <taxon>Bacteria</taxon>
        <taxon>Pseudomonadati</taxon>
        <taxon>Pseudomonadota</taxon>
        <taxon>Alphaproteobacteria</taxon>
        <taxon>Sphingomonadales</taxon>
        <taxon>Sphingomonadaceae</taxon>
        <taxon>Sphingomonas</taxon>
    </lineage>
</organism>
<feature type="transmembrane region" description="Helical" evidence="2">
    <location>
        <begin position="235"/>
        <end position="252"/>
    </location>
</feature>
<keyword evidence="2" id="KW-0812">Transmembrane</keyword>
<evidence type="ECO:0000313" key="3">
    <source>
        <dbReference type="EMBL" id="SOB79229.1"/>
    </source>
</evidence>
<keyword evidence="2" id="KW-1133">Transmembrane helix</keyword>
<feature type="compositionally biased region" description="Polar residues" evidence="1">
    <location>
        <begin position="285"/>
        <end position="297"/>
    </location>
</feature>
<evidence type="ECO:0000256" key="2">
    <source>
        <dbReference type="SAM" id="Phobius"/>
    </source>
</evidence>
<reference evidence="3 4" key="1">
    <citation type="submission" date="2017-07" db="EMBL/GenBank/DDBJ databases">
        <authorList>
            <person name="Sun Z.S."/>
            <person name="Albrecht U."/>
            <person name="Echele G."/>
            <person name="Lee C.C."/>
        </authorList>
    </citation>
    <scope>NUCLEOTIDE SEQUENCE [LARGE SCALE GENOMIC DNA]</scope>
    <source>
        <strain evidence="3 4">CGMCC 1.12672</strain>
    </source>
</reference>
<feature type="region of interest" description="Disordered" evidence="1">
    <location>
        <begin position="284"/>
        <end position="308"/>
    </location>
</feature>
<protein>
    <recommendedName>
        <fullName evidence="5">Peptidoglycan polymerase</fullName>
    </recommendedName>
</protein>
<accession>A0A285QCP9</accession>
<name>A0A285QCP9_9SPHN</name>
<feature type="transmembrane region" description="Helical" evidence="2">
    <location>
        <begin position="99"/>
        <end position="119"/>
    </location>
</feature>
<evidence type="ECO:0000256" key="1">
    <source>
        <dbReference type="SAM" id="MobiDB-lite"/>
    </source>
</evidence>
<evidence type="ECO:0008006" key="5">
    <source>
        <dbReference type="Google" id="ProtNLM"/>
    </source>
</evidence>
<dbReference type="AlphaFoldDB" id="A0A285QCP9"/>